<evidence type="ECO:0000313" key="11">
    <source>
        <dbReference type="Proteomes" id="UP001233172"/>
    </source>
</evidence>
<dbReference type="SUPFAM" id="SSF46689">
    <property type="entry name" value="Homeodomain-like"/>
    <property type="match status" value="1"/>
</dbReference>
<feature type="region of interest" description="Disordered" evidence="8">
    <location>
        <begin position="1"/>
        <end position="60"/>
    </location>
</feature>
<dbReference type="EMBL" id="JASAOG010000282">
    <property type="protein sequence ID" value="KAK0041229.1"/>
    <property type="molecule type" value="Genomic_DNA"/>
</dbReference>
<keyword evidence="6" id="KW-0804">Transcription</keyword>
<keyword evidence="4" id="KW-0805">Transcription regulation</keyword>
<feature type="compositionally biased region" description="Polar residues" evidence="8">
    <location>
        <begin position="340"/>
        <end position="362"/>
    </location>
</feature>
<protein>
    <submittedName>
        <fullName evidence="10">Mucin-5AC</fullName>
    </submittedName>
</protein>
<keyword evidence="5" id="KW-0238">DNA-binding</keyword>
<evidence type="ECO:0000256" key="3">
    <source>
        <dbReference type="ARBA" id="ARBA00022724"/>
    </source>
</evidence>
<feature type="compositionally biased region" description="Basic and acidic residues" evidence="8">
    <location>
        <begin position="365"/>
        <end position="380"/>
    </location>
</feature>
<dbReference type="PANTHER" id="PTHR45636:SF52">
    <property type="entry name" value="PAIRED DOMAIN-CONTAINING PROTEIN"/>
    <property type="match status" value="1"/>
</dbReference>
<organism evidence="10 11">
    <name type="scientific">Biomphalaria pfeifferi</name>
    <name type="common">Bloodfluke planorb</name>
    <name type="synonym">Freshwater snail</name>
    <dbReference type="NCBI Taxonomy" id="112525"/>
    <lineage>
        <taxon>Eukaryota</taxon>
        <taxon>Metazoa</taxon>
        <taxon>Spiralia</taxon>
        <taxon>Lophotrochozoa</taxon>
        <taxon>Mollusca</taxon>
        <taxon>Gastropoda</taxon>
        <taxon>Heterobranchia</taxon>
        <taxon>Euthyneura</taxon>
        <taxon>Panpulmonata</taxon>
        <taxon>Hygrophila</taxon>
        <taxon>Lymnaeoidea</taxon>
        <taxon>Planorbidae</taxon>
        <taxon>Biomphalaria</taxon>
    </lineage>
</organism>
<keyword evidence="3" id="KW-0563">Paired box</keyword>
<feature type="compositionally biased region" description="Low complexity" evidence="8">
    <location>
        <begin position="687"/>
        <end position="703"/>
    </location>
</feature>
<dbReference type="GO" id="GO:0000978">
    <property type="term" value="F:RNA polymerase II cis-regulatory region sequence-specific DNA binding"/>
    <property type="evidence" value="ECO:0007669"/>
    <property type="project" value="TreeGrafter"/>
</dbReference>
<evidence type="ECO:0000256" key="7">
    <source>
        <dbReference type="ARBA" id="ARBA00023242"/>
    </source>
</evidence>
<gene>
    <name evidence="10" type="ORF">Bpfe_029322</name>
</gene>
<feature type="compositionally biased region" description="Polar residues" evidence="8">
    <location>
        <begin position="119"/>
        <end position="128"/>
    </location>
</feature>
<evidence type="ECO:0000256" key="8">
    <source>
        <dbReference type="SAM" id="MobiDB-lite"/>
    </source>
</evidence>
<dbReference type="InterPro" id="IPR036388">
    <property type="entry name" value="WH-like_DNA-bd_sf"/>
</dbReference>
<keyword evidence="7" id="KW-0539">Nucleus</keyword>
<proteinExistence type="predicted"/>
<dbReference type="InterPro" id="IPR009057">
    <property type="entry name" value="Homeodomain-like_sf"/>
</dbReference>
<name>A0AAD8ATB2_BIOPF</name>
<evidence type="ECO:0000256" key="4">
    <source>
        <dbReference type="ARBA" id="ARBA00023015"/>
    </source>
</evidence>
<feature type="compositionally biased region" description="Low complexity" evidence="8">
    <location>
        <begin position="415"/>
        <end position="434"/>
    </location>
</feature>
<dbReference type="PANTHER" id="PTHR45636">
    <property type="entry name" value="PAIRED BOX PROTEIN PAX-6-RELATED-RELATED"/>
    <property type="match status" value="1"/>
</dbReference>
<feature type="region of interest" description="Disordered" evidence="8">
    <location>
        <begin position="639"/>
        <end position="704"/>
    </location>
</feature>
<dbReference type="GO" id="GO:0005634">
    <property type="term" value="C:nucleus"/>
    <property type="evidence" value="ECO:0007669"/>
    <property type="project" value="UniProtKB-SubCell"/>
</dbReference>
<evidence type="ECO:0000256" key="2">
    <source>
        <dbReference type="ARBA" id="ARBA00022473"/>
    </source>
</evidence>
<comment type="caution">
    <text evidence="10">The sequence shown here is derived from an EMBL/GenBank/DDBJ whole genome shotgun (WGS) entry which is preliminary data.</text>
</comment>
<reference evidence="10" key="1">
    <citation type="journal article" date="2023" name="PLoS Negl. Trop. Dis.">
        <title>A genome sequence for Biomphalaria pfeifferi, the major vector snail for the human-infecting parasite Schistosoma mansoni.</title>
        <authorList>
            <person name="Bu L."/>
            <person name="Lu L."/>
            <person name="Laidemitt M.R."/>
            <person name="Zhang S.M."/>
            <person name="Mutuku M."/>
            <person name="Mkoji G."/>
            <person name="Steinauer M."/>
            <person name="Loker E.S."/>
        </authorList>
    </citation>
    <scope>NUCLEOTIDE SEQUENCE</scope>
    <source>
        <strain evidence="10">KasaAsao</strain>
    </source>
</reference>
<accession>A0AAD8ATB2</accession>
<feature type="domain" description="Paired" evidence="9">
    <location>
        <begin position="174"/>
        <end position="300"/>
    </location>
</feature>
<feature type="compositionally biased region" description="Polar residues" evidence="8">
    <location>
        <begin position="1"/>
        <end position="10"/>
    </location>
</feature>
<feature type="compositionally biased region" description="Polar residues" evidence="8">
    <location>
        <begin position="1012"/>
        <end position="1031"/>
    </location>
</feature>
<evidence type="ECO:0000313" key="10">
    <source>
        <dbReference type="EMBL" id="KAK0041229.1"/>
    </source>
</evidence>
<dbReference type="Gene3D" id="1.10.10.10">
    <property type="entry name" value="Winged helix-like DNA-binding domain superfamily/Winged helix DNA-binding domain"/>
    <property type="match status" value="2"/>
</dbReference>
<evidence type="ECO:0000259" key="9">
    <source>
        <dbReference type="PROSITE" id="PS51057"/>
    </source>
</evidence>
<feature type="compositionally biased region" description="Polar residues" evidence="8">
    <location>
        <begin position="603"/>
        <end position="621"/>
    </location>
</feature>
<comment type="subcellular location">
    <subcellularLocation>
        <location evidence="1">Nucleus</location>
    </subcellularLocation>
</comment>
<feature type="region of interest" description="Disordered" evidence="8">
    <location>
        <begin position="113"/>
        <end position="189"/>
    </location>
</feature>
<dbReference type="PROSITE" id="PS00034">
    <property type="entry name" value="PAIRED_1"/>
    <property type="match status" value="1"/>
</dbReference>
<feature type="region of interest" description="Disordered" evidence="8">
    <location>
        <begin position="788"/>
        <end position="861"/>
    </location>
</feature>
<dbReference type="SMART" id="SM00351">
    <property type="entry name" value="PAX"/>
    <property type="match status" value="1"/>
</dbReference>
<feature type="compositionally biased region" description="Low complexity" evidence="8">
    <location>
        <begin position="822"/>
        <end position="838"/>
    </location>
</feature>
<dbReference type="PRINTS" id="PR00027">
    <property type="entry name" value="PAIREDBOX"/>
</dbReference>
<dbReference type="GO" id="GO:0000981">
    <property type="term" value="F:DNA-binding transcription factor activity, RNA polymerase II-specific"/>
    <property type="evidence" value="ECO:0007669"/>
    <property type="project" value="TreeGrafter"/>
</dbReference>
<feature type="region of interest" description="Disordered" evidence="8">
    <location>
        <begin position="412"/>
        <end position="446"/>
    </location>
</feature>
<dbReference type="InterPro" id="IPR043182">
    <property type="entry name" value="PAIRED_DNA-bd_dom"/>
</dbReference>
<feature type="compositionally biased region" description="Basic and acidic residues" evidence="8">
    <location>
        <begin position="972"/>
        <end position="982"/>
    </location>
</feature>
<dbReference type="InterPro" id="IPR001523">
    <property type="entry name" value="Paired_dom"/>
</dbReference>
<reference evidence="10" key="2">
    <citation type="submission" date="2023-04" db="EMBL/GenBank/DDBJ databases">
        <authorList>
            <person name="Bu L."/>
            <person name="Lu L."/>
            <person name="Laidemitt M.R."/>
            <person name="Zhang S.M."/>
            <person name="Mutuku M."/>
            <person name="Mkoji G."/>
            <person name="Steinauer M."/>
            <person name="Loker E.S."/>
        </authorList>
    </citation>
    <scope>NUCLEOTIDE SEQUENCE</scope>
    <source>
        <strain evidence="10">KasaAsao</strain>
        <tissue evidence="10">Whole Snail</tissue>
    </source>
</reference>
<feature type="region of interest" description="Disordered" evidence="8">
    <location>
        <begin position="477"/>
        <end position="526"/>
    </location>
</feature>
<keyword evidence="2" id="KW-0217">Developmental protein</keyword>
<evidence type="ECO:0000256" key="6">
    <source>
        <dbReference type="ARBA" id="ARBA00023163"/>
    </source>
</evidence>
<evidence type="ECO:0000256" key="1">
    <source>
        <dbReference type="ARBA" id="ARBA00004123"/>
    </source>
</evidence>
<dbReference type="PROSITE" id="PS51057">
    <property type="entry name" value="PAIRED_2"/>
    <property type="match status" value="1"/>
</dbReference>
<feature type="compositionally biased region" description="Basic and acidic residues" evidence="8">
    <location>
        <begin position="435"/>
        <end position="446"/>
    </location>
</feature>
<dbReference type="Proteomes" id="UP001233172">
    <property type="component" value="Unassembled WGS sequence"/>
</dbReference>
<feature type="region of interest" description="Disordered" evidence="8">
    <location>
        <begin position="972"/>
        <end position="1039"/>
    </location>
</feature>
<feature type="region of interest" description="Disordered" evidence="8">
    <location>
        <begin position="601"/>
        <end position="621"/>
    </location>
</feature>
<evidence type="ECO:0000256" key="5">
    <source>
        <dbReference type="ARBA" id="ARBA00023125"/>
    </source>
</evidence>
<feature type="compositionally biased region" description="Basic and acidic residues" evidence="8">
    <location>
        <begin position="40"/>
        <end position="49"/>
    </location>
</feature>
<sequence length="1214" mass="129334">MSTPMLQVTSGDAAAVAATQPTTPTSIASITSATLSKPEAQSKESKKPYSDGATATQSQTAEVNGVPASIGSQLVIPQPFLHYLQLQQQLLQQQQQQQELASVISMGVQQPTEIKEGENNPTHNVTTPNSAAGNGGGEDGSDDSFDLDDNNYADDDGSDSTKREGKGRIRHSGSGRNINQYGREFTNGRPLPDHLRVQILQLALQGIRPCEISRQLQVSHGCVSKILNRYRKTGSINPGQIGGSKPKVTTPDVVSMVKQYKMDNPQMFAWEIRQKLLQDNVCSEKNIPSISSINRIIRDKTLTNRRGFDLGGDGDENDELGLDAEAMQSYIATMPHMTVDLSTSPSNSTHSPRPDQPSNDNSRPVLDKTQGKLPSEDSIKTGKAAAVSSPALSDVSVKVDASQSVSVLVKEENGPVLSSSSPSFPVVGCDSRSSGGDRESSSVVKKEMDENISNVATGHSEDEKEVIVLSLGKKESNTKEHLDTRPAIGCDGDKGASKKSGLSMGSAETTVKKSKSENSRPSLNDVISNLSHGAALLSESSPSSSSMSMSASSLLWSKLSKSSSNEAALQQLEARTAETKNNLAIQTSSLTIQKPSWFAMPTDESSGSGNTTTPLSTSCHSSPAVVAEQSPDQQLVATNLSANPVNATVHHTPRRRGRKPVSGNIEAWSPSPSSSSSAVSNANRNATGSKSSTPTPSSPYPSTRQAPQVAASIFSLPYNPILSPVYDYNLPDRGLSAATASIMAANPRFAPPHMPATSPFMMSYFPLQPMWGGTGTVAIAAANMSLPTPLDLSSPNKEKLKPESTDKTSDKLVASKEPCRKSPSSSQHSASSLSTHSTQGKESKKLSKGTHSKSNKGITKSLSDKTVVKAMDKETEDIKDDEDLSLKEKLTEYRSQEVNISKAKYEKNLLLFGDQEIEIMCVGKLRWVVRNEADLLRIAQANLKKSSPVCDSATIVLEANSSTENLAYGEDKTRKSFKDRSDCPVSSSVKREDGEQEEGPSLVSSKDRSLSPRKSTCRNTEQPDSDLSPSPSKCPRLDKACHAYSPKDLGKPQLTNGKADSDKQELGTAVSLPNFLIDSYVTDSSSLNHLPSSSTLLPSSLAEKSSSIVKISCPGQRSPPGPAFSKQKHEAMLSEEADKPAGLAASPVTMGCSSSDTYLAKDGLVAVGENKLAHSKCASVCHDVKAGTAASLSLEDEAFSKEYSLLSSMLKSAH</sequence>
<dbReference type="FunFam" id="1.10.10.10:FF:000003">
    <property type="entry name" value="Paired box protein Pax-6"/>
    <property type="match status" value="1"/>
</dbReference>
<feature type="compositionally biased region" description="Acidic residues" evidence="8">
    <location>
        <begin position="139"/>
        <end position="158"/>
    </location>
</feature>
<feature type="compositionally biased region" description="Low complexity" evidence="8">
    <location>
        <begin position="13"/>
        <end position="36"/>
    </location>
</feature>
<dbReference type="InterPro" id="IPR043565">
    <property type="entry name" value="PAX_fam"/>
</dbReference>
<feature type="compositionally biased region" description="Basic and acidic residues" evidence="8">
    <location>
        <begin position="796"/>
        <end position="820"/>
    </location>
</feature>
<dbReference type="Pfam" id="PF00292">
    <property type="entry name" value="PAX"/>
    <property type="match status" value="1"/>
</dbReference>
<feature type="region of interest" description="Disordered" evidence="8">
    <location>
        <begin position="339"/>
        <end position="398"/>
    </location>
</feature>
<keyword evidence="11" id="KW-1185">Reference proteome</keyword>
<dbReference type="AlphaFoldDB" id="A0AAD8ATB2"/>